<dbReference type="Pfam" id="PF05699">
    <property type="entry name" value="Dimer_Tnp_hAT"/>
    <property type="match status" value="1"/>
</dbReference>
<feature type="domain" description="HAT C-terminal dimerisation" evidence="1">
    <location>
        <begin position="65"/>
        <end position="112"/>
    </location>
</feature>
<organism evidence="2 3">
    <name type="scientific">Phytophthora palmivora</name>
    <dbReference type="NCBI Taxonomy" id="4796"/>
    <lineage>
        <taxon>Eukaryota</taxon>
        <taxon>Sar</taxon>
        <taxon>Stramenopiles</taxon>
        <taxon>Oomycota</taxon>
        <taxon>Peronosporomycetes</taxon>
        <taxon>Peronosporales</taxon>
        <taxon>Peronosporaceae</taxon>
        <taxon>Phytophthora</taxon>
    </lineage>
</organism>
<protein>
    <recommendedName>
        <fullName evidence="1">HAT C-terminal dimerisation domain-containing protein</fullName>
    </recommendedName>
</protein>
<dbReference type="EMBL" id="NCKW01009456">
    <property type="protein sequence ID" value="POM67256.1"/>
    <property type="molecule type" value="Genomic_DNA"/>
</dbReference>
<gene>
    <name evidence="2" type="ORF">PHPALM_16771</name>
</gene>
<dbReference type="OrthoDB" id="2017576at2759"/>
<dbReference type="GO" id="GO:0046983">
    <property type="term" value="F:protein dimerization activity"/>
    <property type="evidence" value="ECO:0007669"/>
    <property type="project" value="InterPro"/>
</dbReference>
<keyword evidence="3" id="KW-1185">Reference proteome</keyword>
<evidence type="ECO:0000313" key="2">
    <source>
        <dbReference type="EMBL" id="POM67256.1"/>
    </source>
</evidence>
<evidence type="ECO:0000313" key="3">
    <source>
        <dbReference type="Proteomes" id="UP000237271"/>
    </source>
</evidence>
<reference evidence="2 3" key="1">
    <citation type="journal article" date="2017" name="Genome Biol. Evol.">
        <title>Phytophthora megakarya and P. palmivora, closely related causal agents of cacao black pod rot, underwent increases in genome sizes and gene numbers by different mechanisms.</title>
        <authorList>
            <person name="Ali S.S."/>
            <person name="Shao J."/>
            <person name="Lary D.J."/>
            <person name="Kronmiller B."/>
            <person name="Shen D."/>
            <person name="Strem M.D."/>
            <person name="Amoako-Attah I."/>
            <person name="Akrofi A.Y."/>
            <person name="Begoude B.A."/>
            <person name="Ten Hoopen G.M."/>
            <person name="Coulibaly K."/>
            <person name="Kebe B.I."/>
            <person name="Melnick R.L."/>
            <person name="Guiltinan M.J."/>
            <person name="Tyler B.M."/>
            <person name="Meinhardt L.W."/>
            <person name="Bailey B.A."/>
        </authorList>
    </citation>
    <scope>NUCLEOTIDE SEQUENCE [LARGE SCALE GENOMIC DNA]</scope>
    <source>
        <strain evidence="3">sbr112.9</strain>
    </source>
</reference>
<proteinExistence type="predicted"/>
<accession>A0A2P4XNX9</accession>
<evidence type="ECO:0000259" key="1">
    <source>
        <dbReference type="Pfam" id="PF05699"/>
    </source>
</evidence>
<dbReference type="SUPFAM" id="SSF53098">
    <property type="entry name" value="Ribonuclease H-like"/>
    <property type="match status" value="1"/>
</dbReference>
<dbReference type="Proteomes" id="UP000237271">
    <property type="component" value="Unassembled WGS sequence"/>
</dbReference>
<dbReference type="AlphaFoldDB" id="A0A2P4XNX9"/>
<name>A0A2P4XNX9_9STRA</name>
<dbReference type="InterPro" id="IPR012337">
    <property type="entry name" value="RNaseH-like_sf"/>
</dbReference>
<dbReference type="InterPro" id="IPR008906">
    <property type="entry name" value="HATC_C_dom"/>
</dbReference>
<comment type="caution">
    <text evidence="2">The sequence shown here is derived from an EMBL/GenBank/DDBJ whole genome shotgun (WGS) entry which is preliminary data.</text>
</comment>
<sequence>MDVAFNGLPLQRAVDGCVELASRVGLPSRVNQDVFRKAFMAFVRMKNAWNTDECEKNSEDTPLDCRFPLLESFAARVLRIPTSSAASERSWSVHSFIHNKRRNRLKPARVEKWPVCTPTLVTSLLLATCTTKITIKMKLVKSDATNPVKPIRYDGKVKNQFANANHENHFAGKTNTIFLV</sequence>